<feature type="region of interest" description="Disordered" evidence="1">
    <location>
        <begin position="34"/>
        <end position="65"/>
    </location>
</feature>
<dbReference type="OrthoDB" id="10495985at2759"/>
<protein>
    <submittedName>
        <fullName evidence="2">Uncharacterized protein</fullName>
    </submittedName>
</protein>
<evidence type="ECO:0000256" key="1">
    <source>
        <dbReference type="SAM" id="MobiDB-lite"/>
    </source>
</evidence>
<dbReference type="EMBL" id="AP024443">
    <property type="protein sequence ID" value="BCS17417.1"/>
    <property type="molecule type" value="Genomic_DNA"/>
</dbReference>
<name>A0A7R7X9P5_9EURO</name>
<proteinExistence type="predicted"/>
<dbReference type="KEGG" id="apuu:APUU_10245S"/>
<gene>
    <name evidence="2" type="ORF">APUU_10245S</name>
</gene>
<dbReference type="GeneID" id="64967422"/>
<evidence type="ECO:0000313" key="2">
    <source>
        <dbReference type="EMBL" id="BCS17417.1"/>
    </source>
</evidence>
<dbReference type="Proteomes" id="UP000654913">
    <property type="component" value="Chromosome 1"/>
</dbReference>
<sequence length="155" mass="16572">MTSCIESPQGNGQILESEAIATRDHLDMCMTVEAQSGDDESTKAFTPEPSSSDGSSMLHCSGEGTEIGELPDAALATAQITVVKGARSSTAKQFVPTKAPPRARMKRRFQPYPRRGYTGSAVTPLLLKRRSPLSSDVLSQTSSRSDTSTEHDVVV</sequence>
<dbReference type="AlphaFoldDB" id="A0A7R7X9P5"/>
<reference evidence="2" key="1">
    <citation type="submission" date="2021-01" db="EMBL/GenBank/DDBJ databases">
        <authorList>
            <consortium name="Aspergillus puulaauensis MK2 genome sequencing consortium"/>
            <person name="Kazuki M."/>
            <person name="Futagami T."/>
        </authorList>
    </citation>
    <scope>NUCLEOTIDE SEQUENCE</scope>
    <source>
        <strain evidence="2">MK2</strain>
    </source>
</reference>
<feature type="region of interest" description="Disordered" evidence="1">
    <location>
        <begin position="85"/>
        <end position="155"/>
    </location>
</feature>
<reference evidence="2" key="2">
    <citation type="submission" date="2021-02" db="EMBL/GenBank/DDBJ databases">
        <title>Aspergillus puulaauensis MK2 genome sequence.</title>
        <authorList>
            <person name="Futagami T."/>
            <person name="Mori K."/>
            <person name="Kadooka C."/>
            <person name="Tanaka T."/>
        </authorList>
    </citation>
    <scope>NUCLEOTIDE SEQUENCE</scope>
    <source>
        <strain evidence="2">MK2</strain>
    </source>
</reference>
<dbReference type="RefSeq" id="XP_041549611.1">
    <property type="nucleotide sequence ID" value="XM_041698652.1"/>
</dbReference>
<accession>A0A7R7X9P5</accession>
<evidence type="ECO:0000313" key="3">
    <source>
        <dbReference type="Proteomes" id="UP000654913"/>
    </source>
</evidence>
<keyword evidence="3" id="KW-1185">Reference proteome</keyword>
<organism evidence="2 3">
    <name type="scientific">Aspergillus puulaauensis</name>
    <dbReference type="NCBI Taxonomy" id="1220207"/>
    <lineage>
        <taxon>Eukaryota</taxon>
        <taxon>Fungi</taxon>
        <taxon>Dikarya</taxon>
        <taxon>Ascomycota</taxon>
        <taxon>Pezizomycotina</taxon>
        <taxon>Eurotiomycetes</taxon>
        <taxon>Eurotiomycetidae</taxon>
        <taxon>Eurotiales</taxon>
        <taxon>Aspergillaceae</taxon>
        <taxon>Aspergillus</taxon>
    </lineage>
</organism>
<feature type="compositionally biased region" description="Polar residues" evidence="1">
    <location>
        <begin position="136"/>
        <end position="146"/>
    </location>
</feature>